<dbReference type="OrthoDB" id="4351193at2"/>
<dbReference type="SUPFAM" id="SSF48371">
    <property type="entry name" value="ARM repeat"/>
    <property type="match status" value="1"/>
</dbReference>
<dbReference type="RefSeq" id="WP_089338568.1">
    <property type="nucleotide sequence ID" value="NZ_FZNO01000032.1"/>
</dbReference>
<accession>A0A238ZT45</accession>
<dbReference type="EMBL" id="FZNO01000032">
    <property type="protein sequence ID" value="SNR86171.1"/>
    <property type="molecule type" value="Genomic_DNA"/>
</dbReference>
<organism evidence="1 2">
    <name type="scientific">Blastococcus mobilis</name>
    <dbReference type="NCBI Taxonomy" id="1938746"/>
    <lineage>
        <taxon>Bacteria</taxon>
        <taxon>Bacillati</taxon>
        <taxon>Actinomycetota</taxon>
        <taxon>Actinomycetes</taxon>
        <taxon>Geodermatophilales</taxon>
        <taxon>Geodermatophilaceae</taxon>
        <taxon>Blastococcus</taxon>
    </lineage>
</organism>
<keyword evidence="2" id="KW-1185">Reference proteome</keyword>
<dbReference type="Proteomes" id="UP000198403">
    <property type="component" value="Unassembled WGS sequence"/>
</dbReference>
<proteinExistence type="predicted"/>
<gene>
    <name evidence="1" type="ORF">SAMN06272737_13231</name>
</gene>
<sequence>MSRSEQVWDDAIRIGRENQQTLELARRHCLNMQFVESGGRGMAEEATGLPINMRQVRCPVAFGSKSMNLFGIAGTFYEEHCVGCSLRRPTGEVPNLATVMEERAAEDARQVALRDAEIERARQRWAARTERRRAIAASGGEAMADAVANIGLLDAEPGSVLDRAEQSAAQERLAALADRAPQVFTDEVVALAVELVADVGVAPELLEPLRRLAGRRRQFAEPVLRAALAALSRGPVTSAGRCVADFPELLSPAALDEQVCRSLVLLAGAPRRDSIGRSRPSQTADPTGLRAATGIAPGVVTAVLRRLLPPPARPRSLIVPTPEPPRPVVTDFERAAAGAAIATLIPTHPQVAEQMIPTLILDLGVPADDRFDDPALPAVARALAVMLVLGVGDVVAAAEDAGRTGSPESREALLRVFHRAADLLDPDGPRRQPGDPVPDGERRMKVMASVLTAALARVSGDWGDDLRDQAARLIEQQARLDPRWMLTNLPALLGAVLKLMDDLTTPPPRTLEVISAEPPQLRVLEQLNRETAISSAARDVLDAVEAAAAADPLTAVTVITTLITEERDSARGPEVVWRLLRPLGRIGRRHGDQPGVLQAILPTLYSYLVDTDASLRARAIDQWVEIGSAHQLPSSLPDLLPALTADPYDLVIHAVLRAARRLDWPEPARAQLLLYVVLVLEGVDAAKHPDGIKEAIGAALRLARGDEALLTAVEGRAVQRAAALDGHDLRDALQRDWLPATSRSPRMAELRLRQAADPAINDRLNAGDDDELCALLDCGAGLAELPTADLIRAALGEAPQYPLISAEFAEVAWRAARPADAATVMRAVADTIPGQPAFAWQQRFTQLMIAAAAADAAAMAGQDWRPDAARAAAAAAELDDEDHDSIRALLAAVTSALEVRRLLSGDPASARDAPGGVVGAGGDAPVAECRARAQALKRAGEALAAAAPPATATGAYLRGIAGLCQVATHLLLGDAAVLDADTAAITAHTTAAQRRAQIVVAELADRFDRSDPVAGPLITRLEAVAELEPGAPMLPVLAVWARLPIPVPVVRGPRRSVRADHPTPHRDTDDDRRPIAVLLASIDGRLVTGPEVLTPHTVHELTLQVQADPWPDWAERLDAELLTHLTQEDITTPGFSWHRDEHTGDGDTYLQSGPLVLRFGLPAGRSAPPFLIRLTWRGKHDGQPRSQSLDVTGHRELRLRPFDATRDMLTDYAVFDERLLDLYERLARSGYDQDQLQAFCRLLTAICRIGLRMTWDKEYRRGARVSERKFHDDLYDRLLAEPELEDRLERGSPLALGFLDVRHDGITAELKVERKTPVTQDSAPKYIGQPTQYAAADGARLSILTILDMSPKVLPIGTPENYLFTMGPQLHGLENPEAPSLVATLIVNGNMPTPSSWSRRRTPTEGDGL</sequence>
<evidence type="ECO:0000313" key="1">
    <source>
        <dbReference type="EMBL" id="SNR86171.1"/>
    </source>
</evidence>
<protein>
    <submittedName>
        <fullName evidence="1">Uncharacterized protein</fullName>
    </submittedName>
</protein>
<dbReference type="InterPro" id="IPR016024">
    <property type="entry name" value="ARM-type_fold"/>
</dbReference>
<name>A0A238ZT45_9ACTN</name>
<reference evidence="1 2" key="1">
    <citation type="submission" date="2017-06" db="EMBL/GenBank/DDBJ databases">
        <authorList>
            <person name="Kim H.J."/>
            <person name="Triplett B.A."/>
        </authorList>
    </citation>
    <scope>NUCLEOTIDE SEQUENCE [LARGE SCALE GENOMIC DNA]</scope>
    <source>
        <strain evidence="1 2">DSM 44272</strain>
    </source>
</reference>
<evidence type="ECO:0000313" key="2">
    <source>
        <dbReference type="Proteomes" id="UP000198403"/>
    </source>
</evidence>